<evidence type="ECO:0000256" key="2">
    <source>
        <dbReference type="SAM" id="Phobius"/>
    </source>
</evidence>
<feature type="transmembrane region" description="Helical" evidence="2">
    <location>
        <begin position="21"/>
        <end position="41"/>
    </location>
</feature>
<keyword evidence="2" id="KW-0472">Membrane</keyword>
<keyword evidence="4" id="KW-1185">Reference proteome</keyword>
<keyword evidence="2" id="KW-1133">Transmembrane helix</keyword>
<evidence type="ECO:0000313" key="3">
    <source>
        <dbReference type="EMBL" id="MFC4357036.1"/>
    </source>
</evidence>
<reference evidence="3 4" key="1">
    <citation type="journal article" date="2019" name="Int. J. Syst. Evol. Microbiol.">
        <title>The Global Catalogue of Microorganisms (GCM) 10K type strain sequencing project: providing services to taxonomists for standard genome sequencing and annotation.</title>
        <authorList>
            <consortium name="The Broad Institute Genomics Platform"/>
            <consortium name="The Broad Institute Genome Sequencing Center for Infectious Disease"/>
            <person name="Wu L."/>
            <person name="Ma J."/>
        </authorList>
    </citation>
    <scope>NUCLEOTIDE SEQUENCE [LARGE SCALE GENOMIC DNA]</scope>
    <source>
        <strain evidence="3 4">CGMCC 1.12553</strain>
    </source>
</reference>
<feature type="transmembrane region" description="Helical" evidence="2">
    <location>
        <begin position="186"/>
        <end position="209"/>
    </location>
</feature>
<sequence>MQPVAMQLEIPAFLEATVAEMVAFVPNLVGALLVLLIGWAVGRGVKAVVTRVVDRVNVDRAMLKTPLGTVLGGTEKAVSNTFGTIAAYFVYALALLAAADVLDVPILSEWLATAVSYLPAFVAGLLVIVLGFVVADFVGDAIERTRAATETAYTSAFATGVRVFLYFTVLVIGLDTMGVDVTLLNTMVQALAWGLAAAVAIGVGVALGWGGKDYVHDNIEGWMGRASAAGPRSRDDTEPAAPLDD</sequence>
<dbReference type="EMBL" id="JBHSDS010000003">
    <property type="protein sequence ID" value="MFC4357036.1"/>
    <property type="molecule type" value="Genomic_DNA"/>
</dbReference>
<evidence type="ECO:0000256" key="1">
    <source>
        <dbReference type="SAM" id="MobiDB-lite"/>
    </source>
</evidence>
<dbReference type="Proteomes" id="UP001595921">
    <property type="component" value="Unassembled WGS sequence"/>
</dbReference>
<feature type="transmembrane region" description="Helical" evidence="2">
    <location>
        <begin position="114"/>
        <end position="139"/>
    </location>
</feature>
<dbReference type="InterPro" id="IPR008910">
    <property type="entry name" value="MSC_TM_helix"/>
</dbReference>
<dbReference type="Pfam" id="PF05552">
    <property type="entry name" value="MS_channel_1st_1"/>
    <property type="match status" value="2"/>
</dbReference>
<organism evidence="3 4">
    <name type="scientific">Halobium salinum</name>
    <dbReference type="NCBI Taxonomy" id="1364940"/>
    <lineage>
        <taxon>Archaea</taxon>
        <taxon>Methanobacteriati</taxon>
        <taxon>Methanobacteriota</taxon>
        <taxon>Stenosarchaea group</taxon>
        <taxon>Halobacteria</taxon>
        <taxon>Halobacteriales</taxon>
        <taxon>Haloferacaceae</taxon>
        <taxon>Halobium</taxon>
    </lineage>
</organism>
<comment type="caution">
    <text evidence="3">The sequence shown here is derived from an EMBL/GenBank/DDBJ whole genome shotgun (WGS) entry which is preliminary data.</text>
</comment>
<feature type="region of interest" description="Disordered" evidence="1">
    <location>
        <begin position="226"/>
        <end position="245"/>
    </location>
</feature>
<proteinExistence type="predicted"/>
<dbReference type="AlphaFoldDB" id="A0ABD5P966"/>
<name>A0ABD5P966_9EURY</name>
<gene>
    <name evidence="3" type="ORF">ACFO0N_03625</name>
</gene>
<protein>
    <submittedName>
        <fullName evidence="3">Uncharacterized protein</fullName>
    </submittedName>
</protein>
<dbReference type="Gene3D" id="1.10.287.1260">
    <property type="match status" value="2"/>
</dbReference>
<feature type="transmembrane region" description="Helical" evidence="2">
    <location>
        <begin position="85"/>
        <end position="102"/>
    </location>
</feature>
<feature type="transmembrane region" description="Helical" evidence="2">
    <location>
        <begin position="151"/>
        <end position="174"/>
    </location>
</feature>
<dbReference type="RefSeq" id="WP_267621798.1">
    <property type="nucleotide sequence ID" value="NZ_JAODIW010000006.1"/>
</dbReference>
<keyword evidence="2" id="KW-0812">Transmembrane</keyword>
<evidence type="ECO:0000313" key="4">
    <source>
        <dbReference type="Proteomes" id="UP001595921"/>
    </source>
</evidence>
<accession>A0ABD5P966</accession>